<evidence type="ECO:0000313" key="4">
    <source>
        <dbReference type="Proteomes" id="UP001165275"/>
    </source>
</evidence>
<dbReference type="SUPFAM" id="SSF54427">
    <property type="entry name" value="NTF2-like"/>
    <property type="match status" value="1"/>
</dbReference>
<keyword evidence="4" id="KW-1185">Reference proteome</keyword>
<dbReference type="Pfam" id="PF12680">
    <property type="entry name" value="SnoaL_2"/>
    <property type="match status" value="1"/>
</dbReference>
<dbReference type="EMBL" id="JAGQDC010000005">
    <property type="protein sequence ID" value="MCL1029073.1"/>
    <property type="molecule type" value="Genomic_DNA"/>
</dbReference>
<accession>A0ABT0KAM2</accession>
<dbReference type="RefSeq" id="WP_248945331.1">
    <property type="nucleotide sequence ID" value="NZ_CBCSGY010000012.1"/>
</dbReference>
<name>A0ABT0KAM2_9GAMM</name>
<comment type="caution">
    <text evidence="3">The sequence shown here is derived from an EMBL/GenBank/DDBJ whole genome shotgun (WGS) entry which is preliminary data.</text>
</comment>
<evidence type="ECO:0000259" key="1">
    <source>
        <dbReference type="Pfam" id="PF00561"/>
    </source>
</evidence>
<evidence type="ECO:0000259" key="2">
    <source>
        <dbReference type="Pfam" id="PF12680"/>
    </source>
</evidence>
<sequence>MDILDRGTASKLSAKEVVQRYFSAFAQGNINQTIALLDDEVVWHIDGSPHVSTVGILQGTVQVRRWLESFPKNFKPQEFVISELFEHNDNVVALGRFRHTLLSTGNTVGSDMVIHFKVANSKIARYQIFEDSALLSRAFDPVDNWQQQQLKVNQTLYHYWERGEGPTLIFAHGLLVDHQAFTAQFNALSDSYRCIVLDMPGHGQSGYHPNGWTLDDLSRDLALMIQELSLGKVTFIGQSQGGMVGIRLAARYPELISGLILIGTSARAELPERLARWQQQREVILNGSEQQRAAVFTAIQRHINGEAWLSSNPVEVIHERSIMLAHDRAGLALALDAAVITRGDVQELLPQIKVPTLVICGEHDRAAPVELSREIVSAIENASLLTLANVGHHAMIEAPKEVTKAISEFLNLL</sequence>
<dbReference type="Pfam" id="PF00561">
    <property type="entry name" value="Abhydrolase_1"/>
    <property type="match status" value="1"/>
</dbReference>
<feature type="domain" description="SnoaL-like" evidence="2">
    <location>
        <begin position="18"/>
        <end position="126"/>
    </location>
</feature>
<dbReference type="PRINTS" id="PR00111">
    <property type="entry name" value="ABHYDROLASE"/>
</dbReference>
<dbReference type="InterPro" id="IPR000639">
    <property type="entry name" value="Epox_hydrolase-like"/>
</dbReference>
<dbReference type="InterPro" id="IPR029058">
    <property type="entry name" value="AB_hydrolase_fold"/>
</dbReference>
<dbReference type="SUPFAM" id="SSF53474">
    <property type="entry name" value="alpha/beta-Hydrolases"/>
    <property type="match status" value="1"/>
</dbReference>
<evidence type="ECO:0000313" key="3">
    <source>
        <dbReference type="EMBL" id="MCL1029073.1"/>
    </source>
</evidence>
<feature type="domain" description="AB hydrolase-1" evidence="1">
    <location>
        <begin position="166"/>
        <end position="399"/>
    </location>
</feature>
<dbReference type="GO" id="GO:0016787">
    <property type="term" value="F:hydrolase activity"/>
    <property type="evidence" value="ECO:0007669"/>
    <property type="project" value="UniProtKB-KW"/>
</dbReference>
<dbReference type="InterPro" id="IPR037401">
    <property type="entry name" value="SnoaL-like"/>
</dbReference>
<dbReference type="InterPro" id="IPR050266">
    <property type="entry name" value="AB_hydrolase_sf"/>
</dbReference>
<dbReference type="InterPro" id="IPR000073">
    <property type="entry name" value="AB_hydrolase_1"/>
</dbReference>
<reference evidence="3" key="1">
    <citation type="submission" date="2021-04" db="EMBL/GenBank/DDBJ databases">
        <title>Genome sequence of Serratia sp. arafor3.</title>
        <authorList>
            <person name="Besaury L."/>
        </authorList>
    </citation>
    <scope>NUCLEOTIDE SEQUENCE</scope>
    <source>
        <strain evidence="3">Arafor3</strain>
    </source>
</reference>
<gene>
    <name evidence="3" type="ORF">KAJ71_08555</name>
</gene>
<dbReference type="Gene3D" id="3.40.50.1820">
    <property type="entry name" value="alpha/beta hydrolase"/>
    <property type="match status" value="1"/>
</dbReference>
<dbReference type="Proteomes" id="UP001165275">
    <property type="component" value="Unassembled WGS sequence"/>
</dbReference>
<keyword evidence="3" id="KW-0378">Hydrolase</keyword>
<organism evidence="3 4">
    <name type="scientific">Serratia silvae</name>
    <dbReference type="NCBI Taxonomy" id="2824122"/>
    <lineage>
        <taxon>Bacteria</taxon>
        <taxon>Pseudomonadati</taxon>
        <taxon>Pseudomonadota</taxon>
        <taxon>Gammaproteobacteria</taxon>
        <taxon>Enterobacterales</taxon>
        <taxon>Yersiniaceae</taxon>
        <taxon>Serratia</taxon>
    </lineage>
</organism>
<dbReference type="InterPro" id="IPR032710">
    <property type="entry name" value="NTF2-like_dom_sf"/>
</dbReference>
<dbReference type="PRINTS" id="PR00412">
    <property type="entry name" value="EPOXHYDRLASE"/>
</dbReference>
<protein>
    <submittedName>
        <fullName evidence="3">Alpha/beta fold hydrolase</fullName>
    </submittedName>
</protein>
<proteinExistence type="predicted"/>
<dbReference type="Gene3D" id="3.10.450.50">
    <property type="match status" value="1"/>
</dbReference>
<dbReference type="PANTHER" id="PTHR43798">
    <property type="entry name" value="MONOACYLGLYCEROL LIPASE"/>
    <property type="match status" value="1"/>
</dbReference>